<evidence type="ECO:0000256" key="6">
    <source>
        <dbReference type="ARBA" id="ARBA00022741"/>
    </source>
</evidence>
<comment type="similarity">
    <text evidence="3">Belongs to the CD225/Dispanin family.</text>
</comment>
<keyword evidence="6" id="KW-0547">Nucleotide-binding</keyword>
<dbReference type="InterPro" id="IPR007593">
    <property type="entry name" value="CD225/Dispanin_fam"/>
</dbReference>
<reference evidence="13" key="1">
    <citation type="submission" date="2021-02" db="EMBL/GenBank/DDBJ databases">
        <authorList>
            <person name="Nowell W R."/>
        </authorList>
    </citation>
    <scope>NUCLEOTIDE SEQUENCE</scope>
</reference>
<evidence type="ECO:0000256" key="1">
    <source>
        <dbReference type="ARBA" id="ARBA00004370"/>
    </source>
</evidence>
<keyword evidence="8 11" id="KW-1133">Transmembrane helix</keyword>
<dbReference type="GO" id="GO:0004359">
    <property type="term" value="F:glutaminase activity"/>
    <property type="evidence" value="ECO:0007669"/>
    <property type="project" value="InterPro"/>
</dbReference>
<dbReference type="GO" id="GO:0005524">
    <property type="term" value="F:ATP binding"/>
    <property type="evidence" value="ECO:0007669"/>
    <property type="project" value="UniProtKB-KW"/>
</dbReference>
<dbReference type="AlphaFoldDB" id="A0A815TRH7"/>
<dbReference type="PANTHER" id="PTHR23090:SF9">
    <property type="entry name" value="GLUTAMINE-DEPENDENT NAD(+) SYNTHETASE"/>
    <property type="match status" value="1"/>
</dbReference>
<keyword evidence="9" id="KW-0520">NAD</keyword>
<evidence type="ECO:0000259" key="12">
    <source>
        <dbReference type="Pfam" id="PF02540"/>
    </source>
</evidence>
<keyword evidence="10 11" id="KW-0472">Membrane</keyword>
<dbReference type="GO" id="GO:0005737">
    <property type="term" value="C:cytoplasm"/>
    <property type="evidence" value="ECO:0007669"/>
    <property type="project" value="InterPro"/>
</dbReference>
<evidence type="ECO:0000256" key="2">
    <source>
        <dbReference type="ARBA" id="ARBA00004790"/>
    </source>
</evidence>
<evidence type="ECO:0000256" key="3">
    <source>
        <dbReference type="ARBA" id="ARBA00006843"/>
    </source>
</evidence>
<name>A0A815TRH7_ADIRI</name>
<dbReference type="NCBIfam" id="TIGR00552">
    <property type="entry name" value="nadE"/>
    <property type="match status" value="1"/>
</dbReference>
<evidence type="ECO:0000256" key="8">
    <source>
        <dbReference type="ARBA" id="ARBA00022989"/>
    </source>
</evidence>
<dbReference type="GO" id="GO:0016020">
    <property type="term" value="C:membrane"/>
    <property type="evidence" value="ECO:0007669"/>
    <property type="project" value="UniProtKB-SubCell"/>
</dbReference>
<protein>
    <recommendedName>
        <fullName evidence="12">NAD/GMP synthase domain-containing protein</fullName>
    </recommendedName>
</protein>
<dbReference type="InterPro" id="IPR003694">
    <property type="entry name" value="NAD_synthase"/>
</dbReference>
<dbReference type="Gene3D" id="3.40.50.620">
    <property type="entry name" value="HUPs"/>
    <property type="match status" value="1"/>
</dbReference>
<comment type="caution">
    <text evidence="13">The sequence shown here is derived from an EMBL/GenBank/DDBJ whole genome shotgun (WGS) entry which is preliminary data.</text>
</comment>
<keyword evidence="7" id="KW-0067">ATP-binding</keyword>
<organism evidence="13 14">
    <name type="scientific">Adineta ricciae</name>
    <name type="common">Rotifer</name>
    <dbReference type="NCBI Taxonomy" id="249248"/>
    <lineage>
        <taxon>Eukaryota</taxon>
        <taxon>Metazoa</taxon>
        <taxon>Spiralia</taxon>
        <taxon>Gnathifera</taxon>
        <taxon>Rotifera</taxon>
        <taxon>Eurotatoria</taxon>
        <taxon>Bdelloidea</taxon>
        <taxon>Adinetida</taxon>
        <taxon>Adinetidae</taxon>
        <taxon>Adineta</taxon>
    </lineage>
</organism>
<comment type="subcellular location">
    <subcellularLocation>
        <location evidence="1">Membrane</location>
    </subcellularLocation>
</comment>
<dbReference type="InterPro" id="IPR014729">
    <property type="entry name" value="Rossmann-like_a/b/a_fold"/>
</dbReference>
<sequence>MISANASWIFHSNPKLATYHWTSKGCAITDEDGSFSFKNPHRNFVQFSIDKQAHPKRHLIYALISMILCFPTGIGALYYASKSWKCETNGHYERALIYSTRSFSWSIATCVIALFTYLTIGLFIVIIIHSNRSISFKAKLPVNVNSTISIQGYHRAIEMQTGKVIDHIVKWLKDYAVKNAGTKGFTVGISNGIDSSVVSTLCARTGLPLLAVELPIHHSKPKEKGQSVHIDWLKQNFGNGQVRSLNVNLTDSYKKVKETFTNLQENETTELALANVQSRLRMLSLYYFAQVNGYLVAGTGNKVEDFGIGFFTKYGDGGVDISPIGDLLKSEVRLIARDLGIDRSIIEAAPTDGLFGDMRTDEAQIGATYDELEWAMAHANKDEQSMNERQREVTKIYVQRHRANLHKMKEIPVCRIPKEFKQEKS</sequence>
<dbReference type="SUPFAM" id="SSF52402">
    <property type="entry name" value="Adenine nucleotide alpha hydrolases-like"/>
    <property type="match status" value="1"/>
</dbReference>
<dbReference type="InterPro" id="IPR022310">
    <property type="entry name" value="NAD/GMP_synthase"/>
</dbReference>
<evidence type="ECO:0000313" key="14">
    <source>
        <dbReference type="Proteomes" id="UP000663828"/>
    </source>
</evidence>
<gene>
    <name evidence="13" type="ORF">XAT740_LOCUS40129</name>
</gene>
<feature type="transmembrane region" description="Helical" evidence="11">
    <location>
        <begin position="59"/>
        <end position="80"/>
    </location>
</feature>
<evidence type="ECO:0000256" key="10">
    <source>
        <dbReference type="ARBA" id="ARBA00023136"/>
    </source>
</evidence>
<evidence type="ECO:0000256" key="5">
    <source>
        <dbReference type="ARBA" id="ARBA00022692"/>
    </source>
</evidence>
<keyword evidence="4" id="KW-0436">Ligase</keyword>
<evidence type="ECO:0000256" key="11">
    <source>
        <dbReference type="SAM" id="Phobius"/>
    </source>
</evidence>
<evidence type="ECO:0000256" key="4">
    <source>
        <dbReference type="ARBA" id="ARBA00022598"/>
    </source>
</evidence>
<dbReference type="Proteomes" id="UP000663828">
    <property type="component" value="Unassembled WGS sequence"/>
</dbReference>
<feature type="transmembrane region" description="Helical" evidence="11">
    <location>
        <begin position="103"/>
        <end position="128"/>
    </location>
</feature>
<accession>A0A815TRH7</accession>
<dbReference type="EMBL" id="CAJNOR010004530">
    <property type="protein sequence ID" value="CAF1509427.1"/>
    <property type="molecule type" value="Genomic_DNA"/>
</dbReference>
<dbReference type="GO" id="GO:0009435">
    <property type="term" value="P:NAD+ biosynthetic process"/>
    <property type="evidence" value="ECO:0007669"/>
    <property type="project" value="UniProtKB-UniPathway"/>
</dbReference>
<dbReference type="Pfam" id="PF04505">
    <property type="entry name" value="CD225"/>
    <property type="match status" value="1"/>
</dbReference>
<evidence type="ECO:0000256" key="7">
    <source>
        <dbReference type="ARBA" id="ARBA00022840"/>
    </source>
</evidence>
<feature type="domain" description="NAD/GMP synthase" evidence="12">
    <location>
        <begin position="165"/>
        <end position="408"/>
    </location>
</feature>
<dbReference type="PANTHER" id="PTHR23090">
    <property type="entry name" value="NH 3 /GLUTAMINE-DEPENDENT NAD + SYNTHETASE"/>
    <property type="match status" value="1"/>
</dbReference>
<comment type="pathway">
    <text evidence="2">Cofactor biosynthesis; NAD(+) biosynthesis.</text>
</comment>
<dbReference type="CDD" id="cd00553">
    <property type="entry name" value="NAD_synthase"/>
    <property type="match status" value="1"/>
</dbReference>
<evidence type="ECO:0000313" key="13">
    <source>
        <dbReference type="EMBL" id="CAF1509427.1"/>
    </source>
</evidence>
<dbReference type="Pfam" id="PF02540">
    <property type="entry name" value="NAD_synthase"/>
    <property type="match status" value="1"/>
</dbReference>
<keyword evidence="5 11" id="KW-0812">Transmembrane</keyword>
<proteinExistence type="inferred from homology"/>
<evidence type="ECO:0000256" key="9">
    <source>
        <dbReference type="ARBA" id="ARBA00023027"/>
    </source>
</evidence>
<dbReference type="GO" id="GO:0003952">
    <property type="term" value="F:NAD+ synthase (glutamine-hydrolyzing) activity"/>
    <property type="evidence" value="ECO:0007669"/>
    <property type="project" value="InterPro"/>
</dbReference>
<dbReference type="UniPathway" id="UPA00253"/>
<keyword evidence="14" id="KW-1185">Reference proteome</keyword>